<dbReference type="AlphaFoldDB" id="A0A9W9W6H8"/>
<dbReference type="GeneID" id="81367805"/>
<dbReference type="EMBL" id="JAPZBU010000005">
    <property type="protein sequence ID" value="KAJ5404317.1"/>
    <property type="molecule type" value="Genomic_DNA"/>
</dbReference>
<evidence type="ECO:0000313" key="2">
    <source>
        <dbReference type="Proteomes" id="UP001147747"/>
    </source>
</evidence>
<dbReference type="OrthoDB" id="6509975at2759"/>
<comment type="caution">
    <text evidence="1">The sequence shown here is derived from an EMBL/GenBank/DDBJ whole genome shotgun (WGS) entry which is preliminary data.</text>
</comment>
<organism evidence="1 2">
    <name type="scientific">Penicillium cosmopolitanum</name>
    <dbReference type="NCBI Taxonomy" id="1131564"/>
    <lineage>
        <taxon>Eukaryota</taxon>
        <taxon>Fungi</taxon>
        <taxon>Dikarya</taxon>
        <taxon>Ascomycota</taxon>
        <taxon>Pezizomycotina</taxon>
        <taxon>Eurotiomycetes</taxon>
        <taxon>Eurotiomycetidae</taxon>
        <taxon>Eurotiales</taxon>
        <taxon>Aspergillaceae</taxon>
        <taxon>Penicillium</taxon>
    </lineage>
</organism>
<accession>A0A9W9W6H8</accession>
<dbReference type="Proteomes" id="UP001147747">
    <property type="component" value="Unassembled WGS sequence"/>
</dbReference>
<name>A0A9W9W6H8_9EURO</name>
<sequence>MPPTVAQAPRRNFKLNEMISFGTHLTSEIWTCPRDTSLKDLQTQLYKNLELSSPNDETVDYIRLVLNNALSLSGAFLLEGLNEWTL</sequence>
<dbReference type="RefSeq" id="XP_056491559.1">
    <property type="nucleotide sequence ID" value="XM_056628825.1"/>
</dbReference>
<reference evidence="1" key="2">
    <citation type="journal article" date="2023" name="IMA Fungus">
        <title>Comparative genomic study of the Penicillium genus elucidates a diverse pangenome and 15 lateral gene transfer events.</title>
        <authorList>
            <person name="Petersen C."/>
            <person name="Sorensen T."/>
            <person name="Nielsen M.R."/>
            <person name="Sondergaard T.E."/>
            <person name="Sorensen J.L."/>
            <person name="Fitzpatrick D.A."/>
            <person name="Frisvad J.C."/>
            <person name="Nielsen K.L."/>
        </authorList>
    </citation>
    <scope>NUCLEOTIDE SEQUENCE</scope>
    <source>
        <strain evidence="1">IBT 29677</strain>
    </source>
</reference>
<gene>
    <name evidence="1" type="ORF">N7509_004188</name>
</gene>
<protein>
    <submittedName>
        <fullName evidence="1">Uncharacterized protein</fullName>
    </submittedName>
</protein>
<proteinExistence type="predicted"/>
<reference evidence="1" key="1">
    <citation type="submission" date="2022-12" db="EMBL/GenBank/DDBJ databases">
        <authorList>
            <person name="Petersen C."/>
        </authorList>
    </citation>
    <scope>NUCLEOTIDE SEQUENCE</scope>
    <source>
        <strain evidence="1">IBT 29677</strain>
    </source>
</reference>
<evidence type="ECO:0000313" key="1">
    <source>
        <dbReference type="EMBL" id="KAJ5404317.1"/>
    </source>
</evidence>
<keyword evidence="2" id="KW-1185">Reference proteome</keyword>